<dbReference type="GO" id="GO:0004106">
    <property type="term" value="F:chorismate mutase activity"/>
    <property type="evidence" value="ECO:0007669"/>
    <property type="project" value="UniProtKB-EC"/>
</dbReference>
<keyword evidence="3" id="KW-0175">Coiled coil</keyword>
<dbReference type="SMART" id="SM00830">
    <property type="entry name" value="CM_2"/>
    <property type="match status" value="1"/>
</dbReference>
<evidence type="ECO:0000256" key="1">
    <source>
        <dbReference type="ARBA" id="ARBA00012404"/>
    </source>
</evidence>
<keyword evidence="2" id="KW-0413">Isomerase</keyword>
<dbReference type="InterPro" id="IPR002701">
    <property type="entry name" value="CM_II_prokaryot"/>
</dbReference>
<dbReference type="GO" id="GO:0009697">
    <property type="term" value="P:salicylic acid biosynthetic process"/>
    <property type="evidence" value="ECO:0007669"/>
    <property type="project" value="TreeGrafter"/>
</dbReference>
<dbReference type="AlphaFoldDB" id="A0A7V5PNR9"/>
<dbReference type="InterPro" id="IPR051331">
    <property type="entry name" value="Chorismate_mutase-related"/>
</dbReference>
<dbReference type="Gene3D" id="1.20.59.10">
    <property type="entry name" value="Chorismate mutase"/>
    <property type="match status" value="1"/>
</dbReference>
<evidence type="ECO:0000259" key="4">
    <source>
        <dbReference type="PROSITE" id="PS51168"/>
    </source>
</evidence>
<dbReference type="Pfam" id="PF01817">
    <property type="entry name" value="CM_2"/>
    <property type="match status" value="1"/>
</dbReference>
<gene>
    <name evidence="5" type="ORF">ENJ89_03880</name>
</gene>
<dbReference type="PANTHER" id="PTHR38041">
    <property type="entry name" value="CHORISMATE MUTASE"/>
    <property type="match status" value="1"/>
</dbReference>
<dbReference type="PANTHER" id="PTHR38041:SF1">
    <property type="entry name" value="CHORISMATE MUTASE"/>
    <property type="match status" value="1"/>
</dbReference>
<dbReference type="SUPFAM" id="SSF48600">
    <property type="entry name" value="Chorismate mutase II"/>
    <property type="match status" value="1"/>
</dbReference>
<organism evidence="5">
    <name type="scientific">Caldithrix abyssi</name>
    <dbReference type="NCBI Taxonomy" id="187145"/>
    <lineage>
        <taxon>Bacteria</taxon>
        <taxon>Pseudomonadati</taxon>
        <taxon>Calditrichota</taxon>
        <taxon>Calditrichia</taxon>
        <taxon>Calditrichales</taxon>
        <taxon>Calditrichaceae</taxon>
        <taxon>Caldithrix</taxon>
    </lineage>
</organism>
<dbReference type="InterPro" id="IPR036263">
    <property type="entry name" value="Chorismate_II_sf"/>
</dbReference>
<evidence type="ECO:0000256" key="3">
    <source>
        <dbReference type="SAM" id="Coils"/>
    </source>
</evidence>
<accession>A0A7V5PNR9</accession>
<comment type="caution">
    <text evidence="5">The sequence shown here is derived from an EMBL/GenBank/DDBJ whole genome shotgun (WGS) entry which is preliminary data.</text>
</comment>
<dbReference type="GO" id="GO:0046417">
    <property type="term" value="P:chorismate metabolic process"/>
    <property type="evidence" value="ECO:0007669"/>
    <property type="project" value="InterPro"/>
</dbReference>
<dbReference type="EMBL" id="DROD01000259">
    <property type="protein sequence ID" value="HHJ52311.1"/>
    <property type="molecule type" value="Genomic_DNA"/>
</dbReference>
<feature type="coiled-coil region" evidence="3">
    <location>
        <begin position="4"/>
        <end position="31"/>
    </location>
</feature>
<evidence type="ECO:0000313" key="5">
    <source>
        <dbReference type="EMBL" id="HHJ52311.1"/>
    </source>
</evidence>
<dbReference type="InterPro" id="IPR036979">
    <property type="entry name" value="CM_dom_sf"/>
</dbReference>
<proteinExistence type="predicted"/>
<sequence length="97" mass="11358">MKKIARLREEIDRLDVELVKLLNRRARLADEIGTIKRKLNLPVYVPGREAQVIANVQKHNPGPLSAAAIARLYERIIDESRRLEQENYLNRMQERDV</sequence>
<reference evidence="5" key="1">
    <citation type="journal article" date="2020" name="mSystems">
        <title>Genome- and Community-Level Interaction Insights into Carbon Utilization and Element Cycling Functions of Hydrothermarchaeota in Hydrothermal Sediment.</title>
        <authorList>
            <person name="Zhou Z."/>
            <person name="Liu Y."/>
            <person name="Xu W."/>
            <person name="Pan J."/>
            <person name="Luo Z.H."/>
            <person name="Li M."/>
        </authorList>
    </citation>
    <scope>NUCLEOTIDE SEQUENCE [LARGE SCALE GENOMIC DNA]</scope>
    <source>
        <strain evidence="5">HyVt-527</strain>
    </source>
</reference>
<name>A0A7V5PNR9_CALAY</name>
<protein>
    <recommendedName>
        <fullName evidence="1">chorismate mutase</fullName>
        <ecNumber evidence="1">5.4.99.5</ecNumber>
    </recommendedName>
</protein>
<evidence type="ECO:0000256" key="2">
    <source>
        <dbReference type="ARBA" id="ARBA00023235"/>
    </source>
</evidence>
<dbReference type="PROSITE" id="PS51168">
    <property type="entry name" value="CHORISMATE_MUT_2"/>
    <property type="match status" value="1"/>
</dbReference>
<feature type="domain" description="Chorismate mutase" evidence="4">
    <location>
        <begin position="1"/>
        <end position="88"/>
    </location>
</feature>
<dbReference type="EC" id="5.4.99.5" evidence="1"/>
<dbReference type="Proteomes" id="UP000886124">
    <property type="component" value="Unassembled WGS sequence"/>
</dbReference>